<feature type="transmembrane region" description="Helical" evidence="1">
    <location>
        <begin position="32"/>
        <end position="53"/>
    </location>
</feature>
<keyword evidence="1" id="KW-0472">Membrane</keyword>
<dbReference type="EMBL" id="GBRH01234268">
    <property type="protein sequence ID" value="JAD63627.1"/>
    <property type="molecule type" value="Transcribed_RNA"/>
</dbReference>
<keyword evidence="1" id="KW-1133">Transmembrane helix</keyword>
<protein>
    <submittedName>
        <fullName evidence="2">Uncharacterized protein</fullName>
    </submittedName>
</protein>
<name>A0A0A9BWL6_ARUDO</name>
<evidence type="ECO:0000313" key="2">
    <source>
        <dbReference type="EMBL" id="JAD63627.1"/>
    </source>
</evidence>
<reference evidence="2" key="1">
    <citation type="submission" date="2014-09" db="EMBL/GenBank/DDBJ databases">
        <authorList>
            <person name="Magalhaes I.L.F."/>
            <person name="Oliveira U."/>
            <person name="Santos F.R."/>
            <person name="Vidigal T.H.D.A."/>
            <person name="Brescovit A.D."/>
            <person name="Santos A.J."/>
        </authorList>
    </citation>
    <scope>NUCLEOTIDE SEQUENCE</scope>
    <source>
        <tissue evidence="2">Shoot tissue taken approximately 20 cm above the soil surface</tissue>
    </source>
</reference>
<sequence length="78" mass="9375">MVKGLLFTLTCHDIFRKHKRSNNSRHNTNFDMEFFCSALLLLVYCTMCLFLLLHNNLQLEVPRSQVQLQECVHFRKCW</sequence>
<dbReference type="AlphaFoldDB" id="A0A0A9BWL6"/>
<proteinExistence type="predicted"/>
<evidence type="ECO:0000256" key="1">
    <source>
        <dbReference type="SAM" id="Phobius"/>
    </source>
</evidence>
<organism evidence="2">
    <name type="scientific">Arundo donax</name>
    <name type="common">Giant reed</name>
    <name type="synonym">Donax arundinaceus</name>
    <dbReference type="NCBI Taxonomy" id="35708"/>
    <lineage>
        <taxon>Eukaryota</taxon>
        <taxon>Viridiplantae</taxon>
        <taxon>Streptophyta</taxon>
        <taxon>Embryophyta</taxon>
        <taxon>Tracheophyta</taxon>
        <taxon>Spermatophyta</taxon>
        <taxon>Magnoliopsida</taxon>
        <taxon>Liliopsida</taxon>
        <taxon>Poales</taxon>
        <taxon>Poaceae</taxon>
        <taxon>PACMAD clade</taxon>
        <taxon>Arundinoideae</taxon>
        <taxon>Arundineae</taxon>
        <taxon>Arundo</taxon>
    </lineage>
</organism>
<keyword evidence="1" id="KW-0812">Transmembrane</keyword>
<reference evidence="2" key="2">
    <citation type="journal article" date="2015" name="Data Brief">
        <title>Shoot transcriptome of the giant reed, Arundo donax.</title>
        <authorList>
            <person name="Barrero R.A."/>
            <person name="Guerrero F.D."/>
            <person name="Moolhuijzen P."/>
            <person name="Goolsby J.A."/>
            <person name="Tidwell J."/>
            <person name="Bellgard S.E."/>
            <person name="Bellgard M.I."/>
        </authorList>
    </citation>
    <scope>NUCLEOTIDE SEQUENCE</scope>
    <source>
        <tissue evidence="2">Shoot tissue taken approximately 20 cm above the soil surface</tissue>
    </source>
</reference>
<accession>A0A0A9BWL6</accession>